<proteinExistence type="predicted"/>
<gene>
    <name evidence="1" type="ORF">UFOVP421_37</name>
</gene>
<dbReference type="InterPro" id="IPR048683">
    <property type="entry name" value="Sf6_terminase"/>
</dbReference>
<dbReference type="EMBL" id="LR796402">
    <property type="protein sequence ID" value="CAB4141946.1"/>
    <property type="molecule type" value="Genomic_DNA"/>
</dbReference>
<reference evidence="1" key="1">
    <citation type="submission" date="2020-04" db="EMBL/GenBank/DDBJ databases">
        <authorList>
            <person name="Chiriac C."/>
            <person name="Salcher M."/>
            <person name="Ghai R."/>
            <person name="Kavagutti S V."/>
        </authorList>
    </citation>
    <scope>NUCLEOTIDE SEQUENCE</scope>
</reference>
<dbReference type="Pfam" id="PF20901">
    <property type="entry name" value="Sf6_terminase"/>
    <property type="match status" value="1"/>
</dbReference>
<dbReference type="Gene3D" id="1.10.10.60">
    <property type="entry name" value="Homeodomain-like"/>
    <property type="match status" value="1"/>
</dbReference>
<protein>
    <recommendedName>
        <fullName evidence="2">Terminase small subunit</fullName>
    </recommendedName>
</protein>
<evidence type="ECO:0008006" key="2">
    <source>
        <dbReference type="Google" id="ProtNLM"/>
    </source>
</evidence>
<sequence>MPGGRPSDYSEAVAAEICARISEGEALVAICEEPGMPAYRTVFQWLKAKPEFAQDYTRAKEVQTHKMAELAVRDALIAGDAALGRLAFDARRWFAGKMLPKVYGEKLQHTGDGGEGPIQLNVRIIDEGLDPAGPPAASPAGHD</sequence>
<organism evidence="1">
    <name type="scientific">uncultured Caudovirales phage</name>
    <dbReference type="NCBI Taxonomy" id="2100421"/>
    <lineage>
        <taxon>Viruses</taxon>
        <taxon>Duplodnaviria</taxon>
        <taxon>Heunggongvirae</taxon>
        <taxon>Uroviricota</taxon>
        <taxon>Caudoviricetes</taxon>
        <taxon>Peduoviridae</taxon>
        <taxon>Maltschvirus</taxon>
        <taxon>Maltschvirus maltsch</taxon>
    </lineage>
</organism>
<evidence type="ECO:0000313" key="1">
    <source>
        <dbReference type="EMBL" id="CAB4141946.1"/>
    </source>
</evidence>
<accession>A0A6J5MA70</accession>
<name>A0A6J5MA70_9CAUD</name>